<dbReference type="RefSeq" id="WP_119340144.1">
    <property type="nucleotide sequence ID" value="NZ_BJXL01000007.1"/>
</dbReference>
<dbReference type="CDD" id="cd08288">
    <property type="entry name" value="MDR_yhdh"/>
    <property type="match status" value="1"/>
</dbReference>
<dbReference type="SMART" id="SM00829">
    <property type="entry name" value="PKS_ER"/>
    <property type="match status" value="1"/>
</dbReference>
<dbReference type="PANTHER" id="PTHR43677">
    <property type="entry name" value="SHORT-CHAIN DEHYDROGENASE/REDUCTASE"/>
    <property type="match status" value="1"/>
</dbReference>
<dbReference type="Gene3D" id="3.40.50.720">
    <property type="entry name" value="NAD(P)-binding Rossmann-like Domain"/>
    <property type="match status" value="1"/>
</dbReference>
<dbReference type="InterPro" id="IPR014188">
    <property type="entry name" value="Acrylyl-CoA_reductase_AcuI"/>
</dbReference>
<dbReference type="InterPro" id="IPR036291">
    <property type="entry name" value="NAD(P)-bd_dom_sf"/>
</dbReference>
<protein>
    <submittedName>
        <fullName evidence="2">Quinone oxidoreductase</fullName>
    </submittedName>
</protein>
<evidence type="ECO:0000313" key="2">
    <source>
        <dbReference type="EMBL" id="GEM82302.1"/>
    </source>
</evidence>
<dbReference type="SUPFAM" id="SSF51735">
    <property type="entry name" value="NAD(P)-binding Rossmann-fold domains"/>
    <property type="match status" value="1"/>
</dbReference>
<dbReference type="GO" id="GO:0043957">
    <property type="term" value="F:acryloyl-CoA reductase (NADPH) activity"/>
    <property type="evidence" value="ECO:0007669"/>
    <property type="project" value="TreeGrafter"/>
</dbReference>
<name>A0A511R0H4_9DEIN</name>
<dbReference type="InterPro" id="IPR013149">
    <property type="entry name" value="ADH-like_C"/>
</dbReference>
<dbReference type="Gene3D" id="3.90.180.10">
    <property type="entry name" value="Medium-chain alcohol dehydrogenases, catalytic domain"/>
    <property type="match status" value="1"/>
</dbReference>
<dbReference type="Pfam" id="PF08240">
    <property type="entry name" value="ADH_N"/>
    <property type="match status" value="1"/>
</dbReference>
<sequence>MQTFKALVVETGDPYTAQIRQASVDELPPGDVLVRVAYSSLNYKDGLAITGAGKVIRSFPMVPGIDLAGTVLESASPDYKPGDAVILTGWGVGERHWGGLAELARVRAEWLVPLPDGLTLQQAMGIGTAGFTAMLAVMALEAHTIDKNRDVLVTGAAGGVGSVATALLARLGYRVVASTGRTSEEAYLKSLGAGEILHRSVLAAPAKPLESERFGGAVDTVGGAVLAGVLPRMAYGSSVAACGNAGGVKLETTVFPFILRGVNLLGIDSVMCPREKRLRAWQRLAHDLPKPLLEAAIQTVSLEEVPGLAQAILQGQVRGRVVVRLS</sequence>
<accession>A0A511R0H4</accession>
<dbReference type="NCBIfam" id="TIGR02823">
    <property type="entry name" value="oxido_YhdH"/>
    <property type="match status" value="1"/>
</dbReference>
<dbReference type="InterPro" id="IPR020843">
    <property type="entry name" value="ER"/>
</dbReference>
<dbReference type="Proteomes" id="UP000321197">
    <property type="component" value="Unassembled WGS sequence"/>
</dbReference>
<dbReference type="InterPro" id="IPR013154">
    <property type="entry name" value="ADH-like_N"/>
</dbReference>
<evidence type="ECO:0000259" key="1">
    <source>
        <dbReference type="SMART" id="SM00829"/>
    </source>
</evidence>
<dbReference type="SUPFAM" id="SSF50129">
    <property type="entry name" value="GroES-like"/>
    <property type="match status" value="1"/>
</dbReference>
<proteinExistence type="predicted"/>
<reference evidence="2 3" key="1">
    <citation type="submission" date="2019-07" db="EMBL/GenBank/DDBJ databases">
        <title>Whole genome shotgun sequence of Meiothermus hypogaeus NBRC 106114.</title>
        <authorList>
            <person name="Hosoyama A."/>
            <person name="Uohara A."/>
            <person name="Ohji S."/>
            <person name="Ichikawa N."/>
        </authorList>
    </citation>
    <scope>NUCLEOTIDE SEQUENCE [LARGE SCALE GENOMIC DNA]</scope>
    <source>
        <strain evidence="2 3">NBRC 106114</strain>
    </source>
</reference>
<dbReference type="InterPro" id="IPR051397">
    <property type="entry name" value="Zn-ADH-like_protein"/>
</dbReference>
<dbReference type="OrthoDB" id="9782155at2"/>
<evidence type="ECO:0000313" key="3">
    <source>
        <dbReference type="Proteomes" id="UP000321197"/>
    </source>
</evidence>
<dbReference type="Pfam" id="PF00107">
    <property type="entry name" value="ADH_zinc_N"/>
    <property type="match status" value="1"/>
</dbReference>
<dbReference type="AlphaFoldDB" id="A0A511R0H4"/>
<dbReference type="InterPro" id="IPR011032">
    <property type="entry name" value="GroES-like_sf"/>
</dbReference>
<comment type="caution">
    <text evidence="2">The sequence shown here is derived from an EMBL/GenBank/DDBJ whole genome shotgun (WGS) entry which is preliminary data.</text>
</comment>
<organism evidence="2 3">
    <name type="scientific">Meiothermus hypogaeus NBRC 106114</name>
    <dbReference type="NCBI Taxonomy" id="1227553"/>
    <lineage>
        <taxon>Bacteria</taxon>
        <taxon>Thermotogati</taxon>
        <taxon>Deinococcota</taxon>
        <taxon>Deinococci</taxon>
        <taxon>Thermales</taxon>
        <taxon>Thermaceae</taxon>
        <taxon>Meiothermus</taxon>
    </lineage>
</organism>
<gene>
    <name evidence="2" type="ORF">MHY01S_04680</name>
</gene>
<feature type="domain" description="Enoyl reductase (ER)" evidence="1">
    <location>
        <begin position="12"/>
        <end position="323"/>
    </location>
</feature>
<dbReference type="PANTHER" id="PTHR43677:SF1">
    <property type="entry name" value="ACRYLYL-COA REDUCTASE ACUI-RELATED"/>
    <property type="match status" value="1"/>
</dbReference>
<dbReference type="EMBL" id="BJXL01000007">
    <property type="protein sequence ID" value="GEM82302.1"/>
    <property type="molecule type" value="Genomic_DNA"/>
</dbReference>